<proteinExistence type="predicted"/>
<reference evidence="3" key="1">
    <citation type="submission" date="2016-11" db="UniProtKB">
        <authorList>
            <consortium name="WormBaseParasite"/>
        </authorList>
    </citation>
    <scope>IDENTIFICATION</scope>
</reference>
<evidence type="ECO:0000313" key="2">
    <source>
        <dbReference type="Proteomes" id="UP000095281"/>
    </source>
</evidence>
<organism evidence="2 3">
    <name type="scientific">Meloidogyne hapla</name>
    <name type="common">Root-knot nematode worm</name>
    <dbReference type="NCBI Taxonomy" id="6305"/>
    <lineage>
        <taxon>Eukaryota</taxon>
        <taxon>Metazoa</taxon>
        <taxon>Ecdysozoa</taxon>
        <taxon>Nematoda</taxon>
        <taxon>Chromadorea</taxon>
        <taxon>Rhabditida</taxon>
        <taxon>Tylenchina</taxon>
        <taxon>Tylenchomorpha</taxon>
        <taxon>Tylenchoidea</taxon>
        <taxon>Meloidogynidae</taxon>
        <taxon>Meloidogyninae</taxon>
        <taxon>Meloidogyne</taxon>
    </lineage>
</organism>
<protein>
    <submittedName>
        <fullName evidence="3">Uncharacterized protein</fullName>
    </submittedName>
</protein>
<dbReference type="AlphaFoldDB" id="A0A1I8B9N3"/>
<evidence type="ECO:0000256" key="1">
    <source>
        <dbReference type="SAM" id="SignalP"/>
    </source>
</evidence>
<accession>A0A1I8B9N3</accession>
<keyword evidence="2" id="KW-1185">Reference proteome</keyword>
<dbReference type="WBParaSite" id="MhA1_Contig1626.frz3.gene7">
    <property type="protein sequence ID" value="MhA1_Contig1626.frz3.gene7"/>
    <property type="gene ID" value="MhA1_Contig1626.frz3.gene7"/>
</dbReference>
<sequence>MLRLIWCQLLSILLFVILFCNILSDENATKKVIRGINKTSISKTKHECRITKALYDMYVGVPWHGKPTSPKKYCRDPGCFYIQEQDNFGWTFPGFLNEPDKAKRVLVM</sequence>
<evidence type="ECO:0000313" key="3">
    <source>
        <dbReference type="WBParaSite" id="MhA1_Contig1626.frz3.gene7"/>
    </source>
</evidence>
<feature type="chain" id="PRO_5009315568" evidence="1">
    <location>
        <begin position="25"/>
        <end position="108"/>
    </location>
</feature>
<name>A0A1I8B9N3_MELHA</name>
<dbReference type="Proteomes" id="UP000095281">
    <property type="component" value="Unplaced"/>
</dbReference>
<keyword evidence="1" id="KW-0732">Signal</keyword>
<feature type="signal peptide" evidence="1">
    <location>
        <begin position="1"/>
        <end position="24"/>
    </location>
</feature>